<accession>A0AAN7KDB7</accession>
<dbReference type="Gene3D" id="3.30.40.10">
    <property type="entry name" value="Zinc/RING finger domain, C3HC4 (zinc finger)"/>
    <property type="match status" value="1"/>
</dbReference>
<evidence type="ECO:0000256" key="2">
    <source>
        <dbReference type="ARBA" id="ARBA00004906"/>
    </source>
</evidence>
<keyword evidence="11" id="KW-0472">Membrane</keyword>
<gene>
    <name evidence="13" type="ORF">SAY86_026180</name>
</gene>
<name>A0AAN7KDB7_TRANT</name>
<dbReference type="InterPro" id="IPR013083">
    <property type="entry name" value="Znf_RING/FYVE/PHD"/>
</dbReference>
<keyword evidence="7" id="KW-0862">Zinc</keyword>
<dbReference type="CDD" id="cd16461">
    <property type="entry name" value="RING-H2_EL5-like"/>
    <property type="match status" value="1"/>
</dbReference>
<evidence type="ECO:0000256" key="11">
    <source>
        <dbReference type="SAM" id="Phobius"/>
    </source>
</evidence>
<evidence type="ECO:0000313" key="13">
    <source>
        <dbReference type="EMBL" id="KAK4765090.1"/>
    </source>
</evidence>
<feature type="region of interest" description="Disordered" evidence="10">
    <location>
        <begin position="165"/>
        <end position="208"/>
    </location>
</feature>
<keyword evidence="11" id="KW-1133">Transmembrane helix</keyword>
<evidence type="ECO:0000256" key="3">
    <source>
        <dbReference type="ARBA" id="ARBA00012483"/>
    </source>
</evidence>
<dbReference type="Proteomes" id="UP001346149">
    <property type="component" value="Unassembled WGS sequence"/>
</dbReference>
<comment type="pathway">
    <text evidence="2">Protein modification; protein ubiquitination.</text>
</comment>
<keyword evidence="5 9" id="KW-0863">Zinc-finger</keyword>
<dbReference type="InterPro" id="IPR053238">
    <property type="entry name" value="RING-H2_zinc_finger"/>
</dbReference>
<organism evidence="13 14">
    <name type="scientific">Trapa natans</name>
    <name type="common">Water chestnut</name>
    <dbReference type="NCBI Taxonomy" id="22666"/>
    <lineage>
        <taxon>Eukaryota</taxon>
        <taxon>Viridiplantae</taxon>
        <taxon>Streptophyta</taxon>
        <taxon>Embryophyta</taxon>
        <taxon>Tracheophyta</taxon>
        <taxon>Spermatophyta</taxon>
        <taxon>Magnoliopsida</taxon>
        <taxon>eudicotyledons</taxon>
        <taxon>Gunneridae</taxon>
        <taxon>Pentapetalae</taxon>
        <taxon>rosids</taxon>
        <taxon>malvids</taxon>
        <taxon>Myrtales</taxon>
        <taxon>Lythraceae</taxon>
        <taxon>Trapa</taxon>
    </lineage>
</organism>
<feature type="transmembrane region" description="Helical" evidence="11">
    <location>
        <begin position="20"/>
        <end position="46"/>
    </location>
</feature>
<keyword evidence="6" id="KW-0833">Ubl conjugation pathway</keyword>
<dbReference type="PANTHER" id="PTHR14155:SF627">
    <property type="entry name" value="OS06G0192800 PROTEIN"/>
    <property type="match status" value="1"/>
</dbReference>
<dbReference type="PANTHER" id="PTHR14155">
    <property type="entry name" value="RING FINGER DOMAIN-CONTAINING"/>
    <property type="match status" value="1"/>
</dbReference>
<comment type="similarity">
    <text evidence="8">Belongs to the RING-type zinc finger family. ATL subfamily.</text>
</comment>
<evidence type="ECO:0000256" key="5">
    <source>
        <dbReference type="ARBA" id="ARBA00022771"/>
    </source>
</evidence>
<dbReference type="SMART" id="SM00184">
    <property type="entry name" value="RING"/>
    <property type="match status" value="1"/>
</dbReference>
<feature type="compositionally biased region" description="Polar residues" evidence="10">
    <location>
        <begin position="194"/>
        <end position="203"/>
    </location>
</feature>
<evidence type="ECO:0000256" key="8">
    <source>
        <dbReference type="ARBA" id="ARBA00024209"/>
    </source>
</evidence>
<dbReference type="SUPFAM" id="SSF57850">
    <property type="entry name" value="RING/U-box"/>
    <property type="match status" value="1"/>
</dbReference>
<protein>
    <recommendedName>
        <fullName evidence="3">RING-type E3 ubiquitin transferase</fullName>
        <ecNumber evidence="3">2.3.2.27</ecNumber>
    </recommendedName>
</protein>
<dbReference type="EC" id="2.3.2.27" evidence="3"/>
<evidence type="ECO:0000256" key="4">
    <source>
        <dbReference type="ARBA" id="ARBA00022723"/>
    </source>
</evidence>
<dbReference type="Pfam" id="PF13639">
    <property type="entry name" value="zf-RING_2"/>
    <property type="match status" value="1"/>
</dbReference>
<keyword evidence="11" id="KW-0812">Transmembrane</keyword>
<dbReference type="EMBL" id="JAXQNO010000023">
    <property type="protein sequence ID" value="KAK4765090.1"/>
    <property type="molecule type" value="Genomic_DNA"/>
</dbReference>
<feature type="domain" description="RING-type" evidence="12">
    <location>
        <begin position="118"/>
        <end position="160"/>
    </location>
</feature>
<evidence type="ECO:0000313" key="14">
    <source>
        <dbReference type="Proteomes" id="UP001346149"/>
    </source>
</evidence>
<dbReference type="GO" id="GO:0008270">
    <property type="term" value="F:zinc ion binding"/>
    <property type="evidence" value="ECO:0007669"/>
    <property type="project" value="UniProtKB-KW"/>
</dbReference>
<reference evidence="13 14" key="1">
    <citation type="journal article" date="2023" name="Hortic Res">
        <title>Pangenome of water caltrop reveals structural variations and asymmetric subgenome divergence after allopolyploidization.</title>
        <authorList>
            <person name="Zhang X."/>
            <person name="Chen Y."/>
            <person name="Wang L."/>
            <person name="Yuan Y."/>
            <person name="Fang M."/>
            <person name="Shi L."/>
            <person name="Lu R."/>
            <person name="Comes H.P."/>
            <person name="Ma Y."/>
            <person name="Chen Y."/>
            <person name="Huang G."/>
            <person name="Zhou Y."/>
            <person name="Zheng Z."/>
            <person name="Qiu Y."/>
        </authorList>
    </citation>
    <scope>NUCLEOTIDE SEQUENCE [LARGE SCALE GENOMIC DNA]</scope>
    <source>
        <strain evidence="13">F231</strain>
    </source>
</reference>
<comment type="caution">
    <text evidence="13">The sequence shown here is derived from an EMBL/GenBank/DDBJ whole genome shotgun (WGS) entry which is preliminary data.</text>
</comment>
<dbReference type="GO" id="GO:0061630">
    <property type="term" value="F:ubiquitin protein ligase activity"/>
    <property type="evidence" value="ECO:0007669"/>
    <property type="project" value="UniProtKB-EC"/>
</dbReference>
<evidence type="ECO:0000256" key="7">
    <source>
        <dbReference type="ARBA" id="ARBA00022833"/>
    </source>
</evidence>
<keyword evidence="4" id="KW-0479">Metal-binding</keyword>
<dbReference type="AlphaFoldDB" id="A0AAN7KDB7"/>
<dbReference type="PROSITE" id="PS50089">
    <property type="entry name" value="ZF_RING_2"/>
    <property type="match status" value="1"/>
</dbReference>
<sequence length="306" mass="32599">MGVSASTGGRPPHESVPEEVTASIMMTAAVVLFLLVIFVLVLHLYLKWFWHRVEEPPAAVQQIPGRGRRRLQHRQIRQFAFSTATHDNPTRKGIDSGILLSLPAIVVGSQELGDGLECAICLSELAEGEKARLLPKCNHGFHSDCIDLWFESHRTCPICRDPVGATDSSKSAEANVGISSSTGSSSSAGETVEENPSNGQPSESPYFPTNVLFWGNESQVSSRTAACLEEAPSSSSSAPSNNGACAAAAAAASSSRVEGALAIDIRVEEPKSPVTTSTRLRSLKRLLSRDKRVSICSSSSGDPEQI</sequence>
<evidence type="ECO:0000256" key="6">
    <source>
        <dbReference type="ARBA" id="ARBA00022786"/>
    </source>
</evidence>
<evidence type="ECO:0000256" key="10">
    <source>
        <dbReference type="SAM" id="MobiDB-lite"/>
    </source>
</evidence>
<keyword evidence="14" id="KW-1185">Reference proteome</keyword>
<dbReference type="InterPro" id="IPR001841">
    <property type="entry name" value="Znf_RING"/>
</dbReference>
<evidence type="ECO:0000256" key="1">
    <source>
        <dbReference type="ARBA" id="ARBA00000900"/>
    </source>
</evidence>
<evidence type="ECO:0000259" key="12">
    <source>
        <dbReference type="PROSITE" id="PS50089"/>
    </source>
</evidence>
<proteinExistence type="inferred from homology"/>
<comment type="catalytic activity">
    <reaction evidence="1">
        <text>S-ubiquitinyl-[E2 ubiquitin-conjugating enzyme]-L-cysteine + [acceptor protein]-L-lysine = [E2 ubiquitin-conjugating enzyme]-L-cysteine + N(6)-ubiquitinyl-[acceptor protein]-L-lysine.</text>
        <dbReference type="EC" id="2.3.2.27"/>
    </reaction>
</comment>
<evidence type="ECO:0000256" key="9">
    <source>
        <dbReference type="PROSITE-ProRule" id="PRU00175"/>
    </source>
</evidence>